<evidence type="ECO:0000256" key="2">
    <source>
        <dbReference type="ARBA" id="ARBA00022801"/>
    </source>
</evidence>
<evidence type="ECO:0000259" key="3">
    <source>
        <dbReference type="Pfam" id="PF02230"/>
    </source>
</evidence>
<dbReference type="EMBL" id="PHIG01000007">
    <property type="protein sequence ID" value="PJK31156.1"/>
    <property type="molecule type" value="Genomic_DNA"/>
</dbReference>
<evidence type="ECO:0000256" key="1">
    <source>
        <dbReference type="ARBA" id="ARBA00006499"/>
    </source>
</evidence>
<dbReference type="AlphaFoldDB" id="A0A2M9G661"/>
<dbReference type="InterPro" id="IPR003140">
    <property type="entry name" value="PLipase/COase/thioEstase"/>
</dbReference>
<dbReference type="Proteomes" id="UP000229498">
    <property type="component" value="Unassembled WGS sequence"/>
</dbReference>
<dbReference type="Gene3D" id="3.40.50.1820">
    <property type="entry name" value="alpha/beta hydrolase"/>
    <property type="match status" value="1"/>
</dbReference>
<keyword evidence="2" id="KW-0378">Hydrolase</keyword>
<dbReference type="OrthoDB" id="9801763at2"/>
<organism evidence="4 5">
    <name type="scientific">Minwuia thermotolerans</name>
    <dbReference type="NCBI Taxonomy" id="2056226"/>
    <lineage>
        <taxon>Bacteria</taxon>
        <taxon>Pseudomonadati</taxon>
        <taxon>Pseudomonadota</taxon>
        <taxon>Alphaproteobacteria</taxon>
        <taxon>Minwuiales</taxon>
        <taxon>Minwuiaceae</taxon>
        <taxon>Minwuia</taxon>
    </lineage>
</organism>
<dbReference type="PANTHER" id="PTHR10655">
    <property type="entry name" value="LYSOPHOSPHOLIPASE-RELATED"/>
    <property type="match status" value="1"/>
</dbReference>
<dbReference type="SUPFAM" id="SSF53474">
    <property type="entry name" value="alpha/beta-Hydrolases"/>
    <property type="match status" value="1"/>
</dbReference>
<dbReference type="Pfam" id="PF02230">
    <property type="entry name" value="Abhydrolase_2"/>
    <property type="match status" value="1"/>
</dbReference>
<comment type="caution">
    <text evidence="4">The sequence shown here is derived from an EMBL/GenBank/DDBJ whole genome shotgun (WGS) entry which is preliminary data.</text>
</comment>
<evidence type="ECO:0000313" key="5">
    <source>
        <dbReference type="Proteomes" id="UP000229498"/>
    </source>
</evidence>
<dbReference type="GO" id="GO:0016787">
    <property type="term" value="F:hydrolase activity"/>
    <property type="evidence" value="ECO:0007669"/>
    <property type="project" value="UniProtKB-KW"/>
</dbReference>
<dbReference type="InterPro" id="IPR029058">
    <property type="entry name" value="AB_hydrolase_fold"/>
</dbReference>
<protein>
    <submittedName>
        <fullName evidence="4">Phospholipase</fullName>
    </submittedName>
</protein>
<gene>
    <name evidence="4" type="ORF">CVT23_02670</name>
</gene>
<keyword evidence="5" id="KW-1185">Reference proteome</keyword>
<accession>A0A2M9G661</accession>
<comment type="similarity">
    <text evidence="1">Belongs to the AB hydrolase superfamily. AB hydrolase 2 family.</text>
</comment>
<dbReference type="InterPro" id="IPR050565">
    <property type="entry name" value="LYPA1-2/EST-like"/>
</dbReference>
<dbReference type="RefSeq" id="WP_109796226.1">
    <property type="nucleotide sequence ID" value="NZ_PHIG01000007.1"/>
</dbReference>
<dbReference type="PANTHER" id="PTHR10655:SF17">
    <property type="entry name" value="LYSOPHOSPHOLIPASE-LIKE PROTEIN 1"/>
    <property type="match status" value="1"/>
</dbReference>
<evidence type="ECO:0000313" key="4">
    <source>
        <dbReference type="EMBL" id="PJK31156.1"/>
    </source>
</evidence>
<reference evidence="4 5" key="1">
    <citation type="submission" date="2017-11" db="EMBL/GenBank/DDBJ databases">
        <title>Draft genome sequence of Rhizobiales bacterium SY3-13.</title>
        <authorList>
            <person name="Sun C."/>
        </authorList>
    </citation>
    <scope>NUCLEOTIDE SEQUENCE [LARGE SCALE GENOMIC DNA]</scope>
    <source>
        <strain evidence="4 5">SY3-13</strain>
    </source>
</reference>
<name>A0A2M9G661_9PROT</name>
<sequence length="244" mass="25004">MKQLSGPRVPPASGGKPKQLVVLVHGYGADGNDLIALAPYLQRALPEAAFVAPDGPDPCGSAPIGREWFPISLDDPAMMSRDPERLAERYAAMADRATDAAPALDGFIDEELARHGLDGGALALVGFSQGTMMSLHLGLRRPTPPAAIVGFSGALLGPEALAGEQVAPVPVQLVHGDQDDLVPPLAMFWAAAGLGRAGVPVAFHISAGIGHGIAPDGIEIATRHLALAFAGRLRCAGPVSCAIG</sequence>
<feature type="domain" description="Phospholipase/carboxylesterase/thioesterase" evidence="3">
    <location>
        <begin position="14"/>
        <end position="227"/>
    </location>
</feature>
<proteinExistence type="inferred from homology"/>